<name>A0A1L7XKV4_9HELO</name>
<evidence type="ECO:0000256" key="4">
    <source>
        <dbReference type="ARBA" id="ARBA00012670"/>
    </source>
</evidence>
<evidence type="ECO:0000256" key="8">
    <source>
        <dbReference type="SAM" id="SignalP"/>
    </source>
</evidence>
<proteinExistence type="inferred from homology"/>
<dbReference type="InterPro" id="IPR055235">
    <property type="entry name" value="ASD1_cat"/>
</dbReference>
<dbReference type="AlphaFoldDB" id="A0A1L7XKV4"/>
<keyword evidence="7" id="KW-0325">Glycoprotein</keyword>
<dbReference type="Gene3D" id="3.20.20.80">
    <property type="entry name" value="Glycosidases"/>
    <property type="match status" value="1"/>
</dbReference>
<protein>
    <recommendedName>
        <fullName evidence="4">non-reducing end alpha-L-arabinofuranosidase</fullName>
        <ecNumber evidence="4">3.2.1.55</ecNumber>
    </recommendedName>
</protein>
<comment type="similarity">
    <text evidence="3">Belongs to the glycosyl hydrolase 51 family.</text>
</comment>
<dbReference type="SUPFAM" id="SSF51445">
    <property type="entry name" value="(Trans)glycosidases"/>
    <property type="match status" value="1"/>
</dbReference>
<evidence type="ECO:0000256" key="2">
    <source>
        <dbReference type="ARBA" id="ARBA00004834"/>
    </source>
</evidence>
<dbReference type="Pfam" id="PF22848">
    <property type="entry name" value="ASD1_dom"/>
    <property type="match status" value="1"/>
</dbReference>
<feature type="chain" id="PRO_5012521483" description="non-reducing end alpha-L-arabinofuranosidase" evidence="8">
    <location>
        <begin position="25"/>
        <end position="639"/>
    </location>
</feature>
<dbReference type="PANTHER" id="PTHR31776:SF0">
    <property type="entry name" value="ALPHA-L-ARABINOFURANOSIDASE 1"/>
    <property type="match status" value="1"/>
</dbReference>
<dbReference type="InterPro" id="IPR051563">
    <property type="entry name" value="Glycosyl_Hydrolase_51"/>
</dbReference>
<gene>
    <name evidence="10" type="ORF">PAC_15569</name>
</gene>
<dbReference type="EC" id="3.2.1.55" evidence="4"/>
<dbReference type="PANTHER" id="PTHR31776">
    <property type="entry name" value="ALPHA-L-ARABINOFURANOSIDASE 1"/>
    <property type="match status" value="1"/>
</dbReference>
<dbReference type="InterPro" id="IPR010720">
    <property type="entry name" value="Alpha-L-AF_C"/>
</dbReference>
<dbReference type="GO" id="GO:0046556">
    <property type="term" value="F:alpha-L-arabinofuranosidase activity"/>
    <property type="evidence" value="ECO:0007669"/>
    <property type="project" value="UniProtKB-EC"/>
</dbReference>
<dbReference type="SMART" id="SM00813">
    <property type="entry name" value="Alpha-L-AF_C"/>
    <property type="match status" value="1"/>
</dbReference>
<dbReference type="OrthoDB" id="406864at2759"/>
<evidence type="ECO:0000256" key="7">
    <source>
        <dbReference type="ARBA" id="ARBA00023180"/>
    </source>
</evidence>
<evidence type="ECO:0000313" key="11">
    <source>
        <dbReference type="Proteomes" id="UP000184330"/>
    </source>
</evidence>
<keyword evidence="11" id="KW-1185">Reference proteome</keyword>
<dbReference type="UniPathway" id="UPA00667"/>
<comment type="catalytic activity">
    <reaction evidence="1">
        <text>Hydrolysis of terminal non-reducing alpha-L-arabinofuranoside residues in alpha-L-arabinosides.</text>
        <dbReference type="EC" id="3.2.1.55"/>
    </reaction>
</comment>
<evidence type="ECO:0000313" key="10">
    <source>
        <dbReference type="EMBL" id="CZR65669.1"/>
    </source>
</evidence>
<evidence type="ECO:0000256" key="5">
    <source>
        <dbReference type="ARBA" id="ARBA00022729"/>
    </source>
</evidence>
<dbReference type="EMBL" id="FJOG01000032">
    <property type="protein sequence ID" value="CZR65669.1"/>
    <property type="molecule type" value="Genomic_DNA"/>
</dbReference>
<dbReference type="GO" id="GO:0031222">
    <property type="term" value="P:arabinan catabolic process"/>
    <property type="evidence" value="ECO:0007669"/>
    <property type="project" value="UniProtKB-UniPathway"/>
</dbReference>
<dbReference type="STRING" id="576137.A0A1L7XKV4"/>
<keyword evidence="6" id="KW-0378">Hydrolase</keyword>
<reference evidence="10 11" key="1">
    <citation type="submission" date="2016-03" db="EMBL/GenBank/DDBJ databases">
        <authorList>
            <person name="Ploux O."/>
        </authorList>
    </citation>
    <scope>NUCLEOTIDE SEQUENCE [LARGE SCALE GENOMIC DNA]</scope>
    <source>
        <strain evidence="10 11">UAMH 11012</strain>
    </source>
</reference>
<feature type="signal peptide" evidence="8">
    <location>
        <begin position="1"/>
        <end position="24"/>
    </location>
</feature>
<dbReference type="Proteomes" id="UP000184330">
    <property type="component" value="Unassembled WGS sequence"/>
</dbReference>
<evidence type="ECO:0000256" key="3">
    <source>
        <dbReference type="ARBA" id="ARBA00007186"/>
    </source>
</evidence>
<sequence length="639" mass="67402">MFSLQNICRSLGLVSLVLSSLTNAATLTVSTTGGNASSPLLYGLMFEDINNSGDGGIHGQLLKNNGFQGTSPTTSPYAAVGSATISRDTSNPLSSAITSSLKVSVASGTTGYVGFSNAGYNGVPVNLDTYANYFWVKGAYSGIVTLELVGASSGIVYASQNLTITSTASSFSYIDTTFASTQSPDGNNVWQLTFDASQVAGGSLWFALPQLFPVTYHARYNGIRLDVGNFLEAMNPSFLRFPGGNNLEGASPATRWKWNETIGPVEDRPGRQGDWGYANTDALGLMEYLQWCEDMNLAPVLAIWSGLSLGGGIASGTALTPYVNDALNELEFLLGSTSTTLGALRSSYGHPAPYNITMLEIGNEDNLSSGCSTYASRFTAFYNAIHATYPSITIIASTTSSSCLPSPLPSGVWTDIHHYEEPHAFVSLFNEFDNYPRTDGYGIFVGEYANTADDSGATTYWSTVQGAVSEAVYMIGLERNSDLVKMASYAPLLEHYDVAEWSPDLVGLDARPGSLTGSVSYYVQKLFSTARGNTILPVTSDTAFNPLFWVASSTTTGKYYVKLANYGTTAQSVTIKIPNASGVSATAGLQTLTGGATSSNYPLDVTVLPTSTTVSGSASGGWTFSVPGYGVAVLTVSPA</sequence>
<dbReference type="GO" id="GO:0046373">
    <property type="term" value="P:L-arabinose metabolic process"/>
    <property type="evidence" value="ECO:0007669"/>
    <property type="project" value="InterPro"/>
</dbReference>
<organism evidence="10 11">
    <name type="scientific">Phialocephala subalpina</name>
    <dbReference type="NCBI Taxonomy" id="576137"/>
    <lineage>
        <taxon>Eukaryota</taxon>
        <taxon>Fungi</taxon>
        <taxon>Dikarya</taxon>
        <taxon>Ascomycota</taxon>
        <taxon>Pezizomycotina</taxon>
        <taxon>Leotiomycetes</taxon>
        <taxon>Helotiales</taxon>
        <taxon>Mollisiaceae</taxon>
        <taxon>Phialocephala</taxon>
        <taxon>Phialocephala fortinii species complex</taxon>
    </lineage>
</organism>
<evidence type="ECO:0000256" key="1">
    <source>
        <dbReference type="ARBA" id="ARBA00001462"/>
    </source>
</evidence>
<feature type="domain" description="Alpha-L-arabinofuranosidase C-terminal" evidence="9">
    <location>
        <begin position="446"/>
        <end position="630"/>
    </location>
</feature>
<dbReference type="Pfam" id="PF06964">
    <property type="entry name" value="Alpha-L-AF_C"/>
    <property type="match status" value="1"/>
</dbReference>
<comment type="pathway">
    <text evidence="2">Glycan metabolism; L-arabinan degradation.</text>
</comment>
<dbReference type="InterPro" id="IPR017853">
    <property type="entry name" value="GH"/>
</dbReference>
<evidence type="ECO:0000256" key="6">
    <source>
        <dbReference type="ARBA" id="ARBA00022801"/>
    </source>
</evidence>
<accession>A0A1L7XKV4</accession>
<keyword evidence="5 8" id="KW-0732">Signal</keyword>
<evidence type="ECO:0000259" key="9">
    <source>
        <dbReference type="SMART" id="SM00813"/>
    </source>
</evidence>